<dbReference type="InterPro" id="IPR042245">
    <property type="entry name" value="Tgt2/MlaC_sf"/>
</dbReference>
<sequence>MADNNLEPFEMIVTSIDSMNKNLGDKENKERLNNDKEELYSIIDQTLSPYFQKKYAGRLVLNQHWKTTNNDQRQRFTKGLYQSLVRSYALTLLNFDVSQINVLAHLPITNEVKKITVKSEVMYRGELIPMNFSFGKFKEEGWRFYDVKIEGVSYIKNYRNQFNAEISANGIDAVIDRLETM</sequence>
<proteinExistence type="predicted"/>
<dbReference type="EMBL" id="UINC01031196">
    <property type="protein sequence ID" value="SVB16857.1"/>
    <property type="molecule type" value="Genomic_DNA"/>
</dbReference>
<dbReference type="AlphaFoldDB" id="A0A382BUF4"/>
<evidence type="ECO:0000313" key="1">
    <source>
        <dbReference type="EMBL" id="SVB16857.1"/>
    </source>
</evidence>
<reference evidence="1" key="1">
    <citation type="submission" date="2018-05" db="EMBL/GenBank/DDBJ databases">
        <authorList>
            <person name="Lanie J.A."/>
            <person name="Ng W.-L."/>
            <person name="Kazmierczak K.M."/>
            <person name="Andrzejewski T.M."/>
            <person name="Davidsen T.M."/>
            <person name="Wayne K.J."/>
            <person name="Tettelin H."/>
            <person name="Glass J.I."/>
            <person name="Rusch D."/>
            <person name="Podicherti R."/>
            <person name="Tsui H.-C.T."/>
            <person name="Winkler M.E."/>
        </authorList>
    </citation>
    <scope>NUCLEOTIDE SEQUENCE</scope>
</reference>
<gene>
    <name evidence="1" type="ORF">METZ01_LOCUS169711</name>
</gene>
<accession>A0A382BUF4</accession>
<organism evidence="1">
    <name type="scientific">marine metagenome</name>
    <dbReference type="NCBI Taxonomy" id="408172"/>
    <lineage>
        <taxon>unclassified sequences</taxon>
        <taxon>metagenomes</taxon>
        <taxon>ecological metagenomes</taxon>
    </lineage>
</organism>
<dbReference type="Gene3D" id="3.10.450.710">
    <property type="entry name" value="Tgt2/MlaC"/>
    <property type="match status" value="1"/>
</dbReference>
<evidence type="ECO:0008006" key="2">
    <source>
        <dbReference type="Google" id="ProtNLM"/>
    </source>
</evidence>
<protein>
    <recommendedName>
        <fullName evidence="2">ABC transporter substrate-binding protein</fullName>
    </recommendedName>
</protein>
<dbReference type="PANTHER" id="PTHR36573">
    <property type="entry name" value="INTERMEMBRANE PHOSPHOLIPID TRANSPORT SYSTEM BINDING PROTEIN MLAC"/>
    <property type="match status" value="1"/>
</dbReference>
<dbReference type="InterPro" id="IPR008869">
    <property type="entry name" value="MlaC/ttg2D"/>
</dbReference>
<name>A0A382BUF4_9ZZZZ</name>
<dbReference type="Pfam" id="PF05494">
    <property type="entry name" value="MlaC"/>
    <property type="match status" value="1"/>
</dbReference>
<dbReference type="PANTHER" id="PTHR36573:SF1">
    <property type="entry name" value="INTERMEMBRANE PHOSPHOLIPID TRANSPORT SYSTEM BINDING PROTEIN MLAC"/>
    <property type="match status" value="1"/>
</dbReference>